<protein>
    <submittedName>
        <fullName evidence="6">SDR family oxidoreductase</fullName>
        <ecNumber evidence="6">1.-.-.-</ecNumber>
    </submittedName>
</protein>
<name>A0ABV4TZ16_9GAMM</name>
<dbReference type="InterPro" id="IPR020904">
    <property type="entry name" value="Sc_DH/Rdtase_CS"/>
</dbReference>
<sequence>MSESQLDQRTILITGGSRGIGYHTAARALEAGARVLIGAKHPESLEQARAELHGHGELAAKAVDVSDYASMGAFIEEGLNRFERVDALVNDAGVAWSGSFAEMPREAIDAAVDVNVRGVLYGCRLALPHLMESGGTIVNLSSGAGRTGIPGLAAYSASKFAVCGLTEALAAEAGDFGVDVYAVCPGRVATEMQERVSGKRQGLPPERVAEAILSLLGPRPPIRPGECLEPR</sequence>
<dbReference type="EC" id="1.-.-.-" evidence="6"/>
<evidence type="ECO:0000313" key="7">
    <source>
        <dbReference type="Proteomes" id="UP001575181"/>
    </source>
</evidence>
<dbReference type="SUPFAM" id="SSF51735">
    <property type="entry name" value="NAD(P)-binding Rossmann-fold domains"/>
    <property type="match status" value="1"/>
</dbReference>
<comment type="caution">
    <text evidence="6">The sequence shown here is derived from an EMBL/GenBank/DDBJ whole genome shotgun (WGS) entry which is preliminary data.</text>
</comment>
<dbReference type="GO" id="GO:0016491">
    <property type="term" value="F:oxidoreductase activity"/>
    <property type="evidence" value="ECO:0007669"/>
    <property type="project" value="UniProtKB-KW"/>
</dbReference>
<dbReference type="CDD" id="cd05233">
    <property type="entry name" value="SDR_c"/>
    <property type="match status" value="1"/>
</dbReference>
<evidence type="ECO:0000313" key="6">
    <source>
        <dbReference type="EMBL" id="MFA9461330.1"/>
    </source>
</evidence>
<evidence type="ECO:0000256" key="4">
    <source>
        <dbReference type="RuleBase" id="RU000363"/>
    </source>
</evidence>
<feature type="domain" description="Ketoreductase" evidence="5">
    <location>
        <begin position="9"/>
        <end position="191"/>
    </location>
</feature>
<organism evidence="6 7">
    <name type="scientific">Thiohalorhabdus methylotrophus</name>
    <dbReference type="NCBI Taxonomy" id="3242694"/>
    <lineage>
        <taxon>Bacteria</taxon>
        <taxon>Pseudomonadati</taxon>
        <taxon>Pseudomonadota</taxon>
        <taxon>Gammaproteobacteria</taxon>
        <taxon>Thiohalorhabdales</taxon>
        <taxon>Thiohalorhabdaceae</taxon>
        <taxon>Thiohalorhabdus</taxon>
    </lineage>
</organism>
<dbReference type="PRINTS" id="PR00081">
    <property type="entry name" value="GDHRDH"/>
</dbReference>
<accession>A0ABV4TZ16</accession>
<dbReference type="PRINTS" id="PR00080">
    <property type="entry name" value="SDRFAMILY"/>
</dbReference>
<keyword evidence="2" id="KW-0521">NADP</keyword>
<dbReference type="PANTHER" id="PTHR43391:SF14">
    <property type="entry name" value="DEHYDROGENASE_REDUCTASE SDR FAMILY PROTEIN 7-LIKE"/>
    <property type="match status" value="1"/>
</dbReference>
<dbReference type="SMART" id="SM00822">
    <property type="entry name" value="PKS_KR"/>
    <property type="match status" value="1"/>
</dbReference>
<dbReference type="Proteomes" id="UP001575181">
    <property type="component" value="Unassembled WGS sequence"/>
</dbReference>
<evidence type="ECO:0000259" key="5">
    <source>
        <dbReference type="SMART" id="SM00822"/>
    </source>
</evidence>
<dbReference type="Pfam" id="PF00106">
    <property type="entry name" value="adh_short"/>
    <property type="match status" value="1"/>
</dbReference>
<dbReference type="PANTHER" id="PTHR43391">
    <property type="entry name" value="RETINOL DEHYDROGENASE-RELATED"/>
    <property type="match status" value="1"/>
</dbReference>
<gene>
    <name evidence="6" type="ORF">ACERLL_10880</name>
</gene>
<evidence type="ECO:0000256" key="3">
    <source>
        <dbReference type="ARBA" id="ARBA00023002"/>
    </source>
</evidence>
<reference evidence="6 7" key="1">
    <citation type="submission" date="2024-08" db="EMBL/GenBank/DDBJ databases">
        <title>Whole-genome sequencing of halo(alkali)philic microorganisms from hypersaline lakes.</title>
        <authorList>
            <person name="Sorokin D.Y."/>
            <person name="Merkel A.Y."/>
            <person name="Messina E."/>
            <person name="Yakimov M."/>
        </authorList>
    </citation>
    <scope>NUCLEOTIDE SEQUENCE [LARGE SCALE GENOMIC DNA]</scope>
    <source>
        <strain evidence="6 7">Cl-TMA</strain>
    </source>
</reference>
<proteinExistence type="inferred from homology"/>
<evidence type="ECO:0000256" key="2">
    <source>
        <dbReference type="ARBA" id="ARBA00022857"/>
    </source>
</evidence>
<dbReference type="PROSITE" id="PS00061">
    <property type="entry name" value="ADH_SHORT"/>
    <property type="match status" value="1"/>
</dbReference>
<keyword evidence="3 6" id="KW-0560">Oxidoreductase</keyword>
<dbReference type="InterPro" id="IPR057326">
    <property type="entry name" value="KR_dom"/>
</dbReference>
<keyword evidence="7" id="KW-1185">Reference proteome</keyword>
<evidence type="ECO:0000256" key="1">
    <source>
        <dbReference type="ARBA" id="ARBA00006484"/>
    </source>
</evidence>
<dbReference type="InterPro" id="IPR036291">
    <property type="entry name" value="NAD(P)-bd_dom_sf"/>
</dbReference>
<dbReference type="InterPro" id="IPR002347">
    <property type="entry name" value="SDR_fam"/>
</dbReference>
<dbReference type="EMBL" id="JBGUAW010000007">
    <property type="protein sequence ID" value="MFA9461330.1"/>
    <property type="molecule type" value="Genomic_DNA"/>
</dbReference>
<comment type="similarity">
    <text evidence="1 4">Belongs to the short-chain dehydrogenases/reductases (SDR) family.</text>
</comment>
<dbReference type="RefSeq" id="WP_373656119.1">
    <property type="nucleotide sequence ID" value="NZ_JBGUAW010000007.1"/>
</dbReference>
<dbReference type="Gene3D" id="3.40.50.720">
    <property type="entry name" value="NAD(P)-binding Rossmann-like Domain"/>
    <property type="match status" value="1"/>
</dbReference>